<evidence type="ECO:0000256" key="2">
    <source>
        <dbReference type="SAM" id="Phobius"/>
    </source>
</evidence>
<feature type="region of interest" description="Disordered" evidence="1">
    <location>
        <begin position="323"/>
        <end position="1139"/>
    </location>
</feature>
<feature type="compositionally biased region" description="Low complexity" evidence="1">
    <location>
        <begin position="823"/>
        <end position="841"/>
    </location>
</feature>
<dbReference type="Proteomes" id="UP001055712">
    <property type="component" value="Unassembled WGS sequence"/>
</dbReference>
<feature type="signal peptide" evidence="3">
    <location>
        <begin position="1"/>
        <end position="25"/>
    </location>
</feature>
<feature type="compositionally biased region" description="Low complexity" evidence="1">
    <location>
        <begin position="780"/>
        <end position="799"/>
    </location>
</feature>
<feature type="transmembrane region" description="Helical" evidence="2">
    <location>
        <begin position="1216"/>
        <end position="1240"/>
    </location>
</feature>
<feature type="compositionally biased region" description="Pro residues" evidence="1">
    <location>
        <begin position="569"/>
        <end position="581"/>
    </location>
</feature>
<feature type="region of interest" description="Disordered" evidence="1">
    <location>
        <begin position="1379"/>
        <end position="1459"/>
    </location>
</feature>
<keyword evidence="2" id="KW-0812">Transmembrane</keyword>
<evidence type="ECO:0000256" key="3">
    <source>
        <dbReference type="SAM" id="SignalP"/>
    </source>
</evidence>
<reference evidence="4" key="2">
    <citation type="submission" date="2020-11" db="EMBL/GenBank/DDBJ databases">
        <authorList>
            <person name="Cecchin M."/>
            <person name="Marcolungo L."/>
            <person name="Rossato M."/>
            <person name="Girolomoni L."/>
            <person name="Cosentino E."/>
            <person name="Cuine S."/>
            <person name="Li-Beisson Y."/>
            <person name="Delledonne M."/>
            <person name="Ballottari M."/>
        </authorList>
    </citation>
    <scope>NUCLEOTIDE SEQUENCE</scope>
    <source>
        <strain evidence="4">211/11P</strain>
        <tissue evidence="4">Whole cell</tissue>
    </source>
</reference>
<feature type="compositionally biased region" description="Pro residues" evidence="1">
    <location>
        <begin position="627"/>
        <end position="636"/>
    </location>
</feature>
<feature type="compositionally biased region" description="Low complexity" evidence="1">
    <location>
        <begin position="1431"/>
        <end position="1459"/>
    </location>
</feature>
<feature type="transmembrane region" description="Helical" evidence="2">
    <location>
        <begin position="1582"/>
        <end position="1601"/>
    </location>
</feature>
<feature type="chain" id="PRO_5039371716" description="TRP C-terminal domain-containing protein" evidence="3">
    <location>
        <begin position="26"/>
        <end position="1719"/>
    </location>
</feature>
<gene>
    <name evidence="4" type="ORF">D9Q98_000859</name>
</gene>
<dbReference type="OrthoDB" id="515831at2759"/>
<feature type="transmembrane region" description="Helical" evidence="2">
    <location>
        <begin position="1260"/>
        <end position="1278"/>
    </location>
</feature>
<dbReference type="EMBL" id="SIDB01000001">
    <property type="protein sequence ID" value="KAI3438428.1"/>
    <property type="molecule type" value="Genomic_DNA"/>
</dbReference>
<keyword evidence="5" id="KW-1185">Reference proteome</keyword>
<accession>A0A9D4Z1K3</accession>
<reference evidence="4" key="1">
    <citation type="journal article" date="2019" name="Plant J.">
        <title>Chlorella vulgaris genome assembly and annotation reveals the molecular basis for metabolic acclimation to high light conditions.</title>
        <authorList>
            <person name="Cecchin M."/>
            <person name="Marcolungo L."/>
            <person name="Rossato M."/>
            <person name="Girolomoni L."/>
            <person name="Cosentino E."/>
            <person name="Cuine S."/>
            <person name="Li-Beisson Y."/>
            <person name="Delledonne M."/>
            <person name="Ballottari M."/>
        </authorList>
    </citation>
    <scope>NUCLEOTIDE SEQUENCE</scope>
    <source>
        <strain evidence="4">211/11P</strain>
    </source>
</reference>
<comment type="caution">
    <text evidence="4">The sequence shown here is derived from an EMBL/GenBank/DDBJ whole genome shotgun (WGS) entry which is preliminary data.</text>
</comment>
<proteinExistence type="predicted"/>
<evidence type="ECO:0000313" key="5">
    <source>
        <dbReference type="Proteomes" id="UP001055712"/>
    </source>
</evidence>
<feature type="transmembrane region" description="Helical" evidence="2">
    <location>
        <begin position="1284"/>
        <end position="1312"/>
    </location>
</feature>
<evidence type="ECO:0000313" key="4">
    <source>
        <dbReference type="EMBL" id="KAI3438428.1"/>
    </source>
</evidence>
<feature type="transmembrane region" description="Helical" evidence="2">
    <location>
        <begin position="1670"/>
        <end position="1692"/>
    </location>
</feature>
<feature type="compositionally biased region" description="Low complexity" evidence="1">
    <location>
        <begin position="427"/>
        <end position="557"/>
    </location>
</feature>
<feature type="compositionally biased region" description="Gly residues" evidence="1">
    <location>
        <begin position="382"/>
        <end position="391"/>
    </location>
</feature>
<feature type="region of interest" description="Disordered" evidence="1">
    <location>
        <begin position="273"/>
        <end position="306"/>
    </location>
</feature>
<evidence type="ECO:0000256" key="1">
    <source>
        <dbReference type="SAM" id="MobiDB-lite"/>
    </source>
</evidence>
<evidence type="ECO:0008006" key="6">
    <source>
        <dbReference type="Google" id="ProtNLM"/>
    </source>
</evidence>
<organism evidence="4 5">
    <name type="scientific">Chlorella vulgaris</name>
    <name type="common">Green alga</name>
    <dbReference type="NCBI Taxonomy" id="3077"/>
    <lineage>
        <taxon>Eukaryota</taxon>
        <taxon>Viridiplantae</taxon>
        <taxon>Chlorophyta</taxon>
        <taxon>core chlorophytes</taxon>
        <taxon>Trebouxiophyceae</taxon>
        <taxon>Chlorellales</taxon>
        <taxon>Chlorellaceae</taxon>
        <taxon>Chlorella clade</taxon>
        <taxon>Chlorella</taxon>
    </lineage>
</organism>
<dbReference type="PANTHER" id="PTHR34677:SF3">
    <property type="entry name" value="BACTERIAL IG-LIKE DOMAIN-CONTAINING PROTEIN"/>
    <property type="match status" value="1"/>
</dbReference>
<feature type="compositionally biased region" description="Low complexity" evidence="1">
    <location>
        <begin position="276"/>
        <end position="287"/>
    </location>
</feature>
<feature type="transmembrane region" description="Helical" evidence="2">
    <location>
        <begin position="1636"/>
        <end position="1658"/>
    </location>
</feature>
<feature type="compositionally biased region" description="Low complexity" evidence="1">
    <location>
        <begin position="886"/>
        <end position="899"/>
    </location>
</feature>
<dbReference type="PANTHER" id="PTHR34677">
    <property type="match status" value="1"/>
</dbReference>
<name>A0A9D4Z1K3_CHLVU</name>
<keyword evidence="2" id="KW-0472">Membrane</keyword>
<keyword evidence="3" id="KW-0732">Signal</keyword>
<feature type="compositionally biased region" description="Gly residues" evidence="1">
    <location>
        <begin position="609"/>
        <end position="626"/>
    </location>
</feature>
<protein>
    <recommendedName>
        <fullName evidence="6">TRP C-terminal domain-containing protein</fullName>
    </recommendedName>
</protein>
<sequence length="1719" mass="170774">MMLRPWLVLLLSLAAGALVVGPAEASASADHQNSKRKLLGGDGSDGDVGDGGASFQVKITCDQPGPQTSSALPLWTVDFGRALQEPNPLTLFLVSGVYRVDVVYQQMEGLLYVLGFVATRDAPVDLTLTIPAAVASDDAGATNAAAVAAITYQPPSSSAGWVADAGSAAFAGTMVLSFATGIMGGAGGGVGMGALGMANFAQTFYYSGTLPISNMPENYRAASGMFAWTSLATAPAVGSAASRPSPNAVSEAEDTLYSKQRFPYPPVAIVPLATPSTGNGTGNASSGGATGSGSGSGSGGGGGSVPEQAVVVPIELIEEQLIGSSGSSGGSSGGNIFQGPLPADGSAALPDGGGAVSGGGTSGTSAGQPGEGTVQQQPSDGGASGLEGGASGQPNPFDPQQLDERGYQDPPPEPDLPPAQQGGEGTGQTPSGQTPDGQTPTPTPSGQTPTPTPDGQTPTPTPAGQTPTPTPNGQTPTPTPAGQTPTPTPNGQTPTPTPAGQTPTPTPNGQTPTPTPAGQTPTPTPNGQTPTPTPAGQTPTPTPDGQTPTPTPAGQTPTPTPNPVGKTPTPNPSPSPTPDSTPPSGAGGGGDSPPPPAGGIEIPGLPPGAIGGQDGGDGGNYTEGGGPPQPPSPPQQGAPIYVRKRRPPPPSPKSSQAPGTGTGTGTGTGSRPPPASGITLPGSPPSGVISGQDGGTGANYTESGGPPQPPSPPQTDAPIYIRKRRPPPPSPPTPLLEVAPAPAPSFFDFEAPAPAPSSWAAPAPAPTLDPLQGPAPAPSPDSDGAPAPAPSGSGSSTVPAPAPEPLAGGPGTSTPLPAPPAAGPASAAAPSPAAGSASLPPSQAPSPAAAPVPAPLPGTPAPPPAADLLTPLCTPGRCPPPPPAATPAATPSPSQQPTTAPAPAPQPAVAGSPPLPAGLLPPPSHPPPSPEPPSAPPPSHPPPSPEPPSAPPPSHPPPSPEPPSAPPPSHPPPSPEPPSAPPPSHPPPSPEPPSPKPPKPSPPSPEPPSPKPPKPSPPKPKPPSPKPPKPSPPSPEPPSPKPPKPSPPSPEPPSPKPPKPSPPKPKPPSPKPPKPSPPSPKPPSPKPPKPSPPSPEPPSPKPPTPVAAAVQVQADTGAVGGRQAANPVDGGSAPQRRRLSAAQARSLIEGPLSSLTSSGFYVVTTVTVSDVVNGTATSAQMQNVSDMDVGASALSRIRAIQSGAAGQDVARFHLQILWNVLFWSAVVIGGFAALHLALVLLLSWRKRSVPKMLHLPRLELLLFMMVLPMIVAAGATLLRGPGAGYITLGVLFAVLLPVTFLGVSFAFVVKYLARNAVDQRRAVFILQVPGGGSAAAAAGGVVGGGAAFEATEGSRPASVDMLARESGSDMALTQQFLTHSDSHGSSGGSGGARGSSSAHPTARSSGQFVVERQPGTSDVFISPSTHTSPERGSPSAPGTAAAAATASGGGCSSRASSAPGPLRRVWLASQRYLMRPLFGFDLSGAQQASSASIPVGVGGVGGGGGSLSEQGQWLCKSKHDTAFVKRYGSLFEDARGPQVYRIRSVYDTAAADGMQEQHVGSGVLVPATYAWTDTTVQTLQTFGILLSVTKMVLFALVINSVGAVNNVAQILALVLVALLHLVYLRVCLPFRMRIELAAEMVASLCDVAVFVCGIILIAKQDWTTGGRHNMGIAMLVIQASGFLVFIGVRLLLAGRTVVLTAAPLVGDAFKGLRRGRASR</sequence>
<feature type="compositionally biased region" description="Gly residues" evidence="1">
    <location>
        <begin position="288"/>
        <end position="304"/>
    </location>
</feature>
<feature type="compositionally biased region" description="Pro residues" evidence="1">
    <location>
        <begin position="842"/>
        <end position="865"/>
    </location>
</feature>
<feature type="compositionally biased region" description="Pro residues" evidence="1">
    <location>
        <begin position="913"/>
        <end position="1105"/>
    </location>
</feature>
<feature type="compositionally biased region" description="Gly residues" evidence="1">
    <location>
        <begin position="351"/>
        <end position="362"/>
    </location>
</feature>
<feature type="compositionally biased region" description="Pro residues" evidence="1">
    <location>
        <begin position="706"/>
        <end position="715"/>
    </location>
</feature>
<keyword evidence="2" id="KW-1133">Transmembrane helix</keyword>
<feature type="compositionally biased region" description="Pro residues" evidence="1">
    <location>
        <begin position="763"/>
        <end position="779"/>
    </location>
</feature>
<feature type="transmembrane region" description="Helical" evidence="2">
    <location>
        <begin position="1607"/>
        <end position="1624"/>
    </location>
</feature>
<dbReference type="PRINTS" id="PR01217">
    <property type="entry name" value="PRICHEXTENSN"/>
</dbReference>